<dbReference type="Pfam" id="PF07833">
    <property type="entry name" value="Cu_amine_oxidN1"/>
    <property type="match status" value="1"/>
</dbReference>
<evidence type="ECO:0000256" key="1">
    <source>
        <dbReference type="SAM" id="SignalP"/>
    </source>
</evidence>
<dbReference type="EMBL" id="CP000724">
    <property type="protein sequence ID" value="ABR50206.1"/>
    <property type="molecule type" value="Genomic_DNA"/>
</dbReference>
<organism evidence="3 4">
    <name type="scientific">Alkaliphilus metalliredigens (strain QYMF)</name>
    <dbReference type="NCBI Taxonomy" id="293826"/>
    <lineage>
        <taxon>Bacteria</taxon>
        <taxon>Bacillati</taxon>
        <taxon>Bacillota</taxon>
        <taxon>Clostridia</taxon>
        <taxon>Peptostreptococcales</taxon>
        <taxon>Natronincolaceae</taxon>
        <taxon>Alkaliphilus</taxon>
    </lineage>
</organism>
<accession>A6TVI8</accession>
<evidence type="ECO:0000259" key="2">
    <source>
        <dbReference type="Pfam" id="PF07833"/>
    </source>
</evidence>
<dbReference type="InterPro" id="IPR012854">
    <property type="entry name" value="Cu_amine_oxidase-like_N"/>
</dbReference>
<dbReference type="STRING" id="293826.Amet_4125"/>
<feature type="chain" id="PRO_5038848406" description="Copper amine oxidase-like N-terminal domain-containing protein" evidence="1">
    <location>
        <begin position="24"/>
        <end position="183"/>
    </location>
</feature>
<proteinExistence type="predicted"/>
<evidence type="ECO:0000313" key="3">
    <source>
        <dbReference type="EMBL" id="ABR50206.1"/>
    </source>
</evidence>
<feature type="domain" description="Copper amine oxidase-like N-terminal" evidence="2">
    <location>
        <begin position="47"/>
        <end position="85"/>
    </location>
</feature>
<gene>
    <name evidence="3" type="ordered locus">Amet_4125</name>
</gene>
<dbReference type="AlphaFoldDB" id="A6TVI8"/>
<reference evidence="4" key="1">
    <citation type="journal article" date="2016" name="Genome Announc.">
        <title>Complete genome sequence of Alkaliphilus metalliredigens strain QYMF, an alkaliphilic and metal-reducing bacterium isolated from borax-contaminated leachate ponds.</title>
        <authorList>
            <person name="Hwang C."/>
            <person name="Copeland A."/>
            <person name="Lucas S."/>
            <person name="Lapidus A."/>
            <person name="Barry K."/>
            <person name="Detter J.C."/>
            <person name="Glavina Del Rio T."/>
            <person name="Hammon N."/>
            <person name="Israni S."/>
            <person name="Dalin E."/>
            <person name="Tice H."/>
            <person name="Pitluck S."/>
            <person name="Chertkov O."/>
            <person name="Brettin T."/>
            <person name="Bruce D."/>
            <person name="Han C."/>
            <person name="Schmutz J."/>
            <person name="Larimer F."/>
            <person name="Land M.L."/>
            <person name="Hauser L."/>
            <person name="Kyrpides N."/>
            <person name="Mikhailova N."/>
            <person name="Ye Q."/>
            <person name="Zhou J."/>
            <person name="Richardson P."/>
            <person name="Fields M.W."/>
        </authorList>
    </citation>
    <scope>NUCLEOTIDE SEQUENCE [LARGE SCALE GENOMIC DNA]</scope>
    <source>
        <strain evidence="4">QYMF</strain>
    </source>
</reference>
<keyword evidence="1" id="KW-0732">Signal</keyword>
<dbReference type="HOGENOM" id="CLU_1472281_0_0_9"/>
<dbReference type="SUPFAM" id="SSF55383">
    <property type="entry name" value="Copper amine oxidase, domain N"/>
    <property type="match status" value="1"/>
</dbReference>
<dbReference type="eggNOG" id="COG5401">
    <property type="taxonomic scope" value="Bacteria"/>
</dbReference>
<dbReference type="KEGG" id="amt:Amet_4125"/>
<sequence length="183" mass="21020">MKKIPTTLLVLYLLFLSSFIVFASTHHQSIQVYFGDFKVQHHKDLLSLEESPFLYEGRLYMPLRALSESLGYDVDWDENTQTAILSKDTAFTQIPETDPLNGEAFVYGEVRHIDYENRSIDIVQHLDHHSREVFEGLLVEEDAIIILQRNDHQWNIAFSDVKVGDVVGMVLTAENLVRGIIVD</sequence>
<keyword evidence="4" id="KW-1185">Reference proteome</keyword>
<protein>
    <recommendedName>
        <fullName evidence="2">Copper amine oxidase-like N-terminal domain-containing protein</fullName>
    </recommendedName>
</protein>
<dbReference type="RefSeq" id="WP_012065154.1">
    <property type="nucleotide sequence ID" value="NC_009633.1"/>
</dbReference>
<dbReference type="Proteomes" id="UP000001572">
    <property type="component" value="Chromosome"/>
</dbReference>
<evidence type="ECO:0000313" key="4">
    <source>
        <dbReference type="Proteomes" id="UP000001572"/>
    </source>
</evidence>
<name>A6TVI8_ALKMQ</name>
<feature type="signal peptide" evidence="1">
    <location>
        <begin position="1"/>
        <end position="23"/>
    </location>
</feature>
<dbReference type="InterPro" id="IPR036582">
    <property type="entry name" value="Mao_N_sf"/>
</dbReference>
<dbReference type="Gene3D" id="3.30.457.10">
    <property type="entry name" value="Copper amine oxidase-like, N-terminal domain"/>
    <property type="match status" value="1"/>
</dbReference>